<proteinExistence type="predicted"/>
<evidence type="ECO:0000313" key="4">
    <source>
        <dbReference type="EMBL" id="TDD99990.1"/>
    </source>
</evidence>
<evidence type="ECO:0000259" key="3">
    <source>
        <dbReference type="PROSITE" id="PS51186"/>
    </source>
</evidence>
<dbReference type="OrthoDB" id="5143160at2"/>
<dbReference type="Gene3D" id="3.40.630.30">
    <property type="match status" value="1"/>
</dbReference>
<dbReference type="EMBL" id="SMKZ01000057">
    <property type="protein sequence ID" value="TDD99990.1"/>
    <property type="molecule type" value="Genomic_DNA"/>
</dbReference>
<dbReference type="PROSITE" id="PS51186">
    <property type="entry name" value="GNAT"/>
    <property type="match status" value="1"/>
</dbReference>
<organism evidence="4 5">
    <name type="scientific">Jiangella asiatica</name>
    <dbReference type="NCBI Taxonomy" id="2530372"/>
    <lineage>
        <taxon>Bacteria</taxon>
        <taxon>Bacillati</taxon>
        <taxon>Actinomycetota</taxon>
        <taxon>Actinomycetes</taxon>
        <taxon>Jiangellales</taxon>
        <taxon>Jiangellaceae</taxon>
        <taxon>Jiangella</taxon>
    </lineage>
</organism>
<dbReference type="Pfam" id="PF00583">
    <property type="entry name" value="Acetyltransf_1"/>
    <property type="match status" value="1"/>
</dbReference>
<protein>
    <submittedName>
        <fullName evidence="4">N-acetyltransferase</fullName>
    </submittedName>
</protein>
<dbReference type="InterPro" id="IPR016181">
    <property type="entry name" value="Acyl_CoA_acyltransferase"/>
</dbReference>
<accession>A0A4R5CMR1</accession>
<sequence length="245" mass="26394">MLTTAPVELSDHATLLAHSDGHPVPRWHLAPEEFDRAWSLGGAVGWTAVAPHGRALFVVGPDSEAASLAAAVVDTEPVPRVVVPRDAVPHLEPLLGDGWEWVWFWTDRPPSPRPGEAAARRLGEDDHDALAELLRVSSPLTSVTPGDGRTRSWWGVEVDGVLVACAAEFPQAPGVWHLRGVATHPRWRGRGLGADATAAVTRAAFGHGAHAVTLGMYADNGVAWRMYERLGFQVGQEFATRTVVR</sequence>
<name>A0A4R5CMR1_9ACTN</name>
<dbReference type="InParanoid" id="A0A4R5CMR1"/>
<evidence type="ECO:0000256" key="1">
    <source>
        <dbReference type="ARBA" id="ARBA00022679"/>
    </source>
</evidence>
<dbReference type="AlphaFoldDB" id="A0A4R5CMR1"/>
<feature type="domain" description="N-acetyltransferase" evidence="3">
    <location>
        <begin position="117"/>
        <end position="245"/>
    </location>
</feature>
<keyword evidence="5" id="KW-1185">Reference proteome</keyword>
<dbReference type="RefSeq" id="WP_131900436.1">
    <property type="nucleotide sequence ID" value="NZ_SMKZ01000057.1"/>
</dbReference>
<dbReference type="Proteomes" id="UP000294739">
    <property type="component" value="Unassembled WGS sequence"/>
</dbReference>
<dbReference type="CDD" id="cd04301">
    <property type="entry name" value="NAT_SF"/>
    <property type="match status" value="1"/>
</dbReference>
<dbReference type="InterPro" id="IPR050832">
    <property type="entry name" value="Bact_Acetyltransf"/>
</dbReference>
<comment type="caution">
    <text evidence="4">The sequence shown here is derived from an EMBL/GenBank/DDBJ whole genome shotgun (WGS) entry which is preliminary data.</text>
</comment>
<dbReference type="InterPro" id="IPR000182">
    <property type="entry name" value="GNAT_dom"/>
</dbReference>
<reference evidence="4 5" key="1">
    <citation type="submission" date="2019-03" db="EMBL/GenBank/DDBJ databases">
        <title>Draft genome sequences of novel Actinobacteria.</title>
        <authorList>
            <person name="Sahin N."/>
            <person name="Ay H."/>
            <person name="Saygin H."/>
        </authorList>
    </citation>
    <scope>NUCLEOTIDE SEQUENCE [LARGE SCALE GENOMIC DNA]</scope>
    <source>
        <strain evidence="4 5">5K138</strain>
    </source>
</reference>
<keyword evidence="1 4" id="KW-0808">Transferase</keyword>
<keyword evidence="2" id="KW-0012">Acyltransferase</keyword>
<dbReference type="SUPFAM" id="SSF55729">
    <property type="entry name" value="Acyl-CoA N-acyltransferases (Nat)"/>
    <property type="match status" value="1"/>
</dbReference>
<gene>
    <name evidence="4" type="ORF">E1269_26985</name>
</gene>
<evidence type="ECO:0000256" key="2">
    <source>
        <dbReference type="ARBA" id="ARBA00023315"/>
    </source>
</evidence>
<dbReference type="PANTHER" id="PTHR43877">
    <property type="entry name" value="AMINOALKYLPHOSPHONATE N-ACETYLTRANSFERASE-RELATED-RELATED"/>
    <property type="match status" value="1"/>
</dbReference>
<evidence type="ECO:0000313" key="5">
    <source>
        <dbReference type="Proteomes" id="UP000294739"/>
    </source>
</evidence>
<dbReference type="GO" id="GO:0016747">
    <property type="term" value="F:acyltransferase activity, transferring groups other than amino-acyl groups"/>
    <property type="evidence" value="ECO:0007669"/>
    <property type="project" value="InterPro"/>
</dbReference>